<sequence length="131" mass="13981">MALAGRKLKVNVSTDGTSFSEVLQLNEATMTNEGDNQDVSTFGSDFIQRLQGLKDSSYSLNGFYDPSNTAGQVAIRDAWLNNTPLYVQFLPDGESGFEQEVKVSSYEVTASAEGTVEVAIEVEGSGAISAV</sequence>
<accession>A0ABT9W5C7</accession>
<dbReference type="InterPro" id="IPR011855">
    <property type="entry name" value="Phgtail_TP901_1"/>
</dbReference>
<dbReference type="RefSeq" id="WP_307398187.1">
    <property type="nucleotide sequence ID" value="NZ_BAAADK010000012.1"/>
</dbReference>
<organism evidence="1 2">
    <name type="scientific">Caldalkalibacillus horti</name>
    <dbReference type="NCBI Taxonomy" id="77523"/>
    <lineage>
        <taxon>Bacteria</taxon>
        <taxon>Bacillati</taxon>
        <taxon>Bacillota</taxon>
        <taxon>Bacilli</taxon>
        <taxon>Bacillales</taxon>
        <taxon>Bacillaceae</taxon>
        <taxon>Caldalkalibacillus</taxon>
    </lineage>
</organism>
<comment type="caution">
    <text evidence="1">The sequence shown here is derived from an EMBL/GenBank/DDBJ whole genome shotgun (WGS) entry which is preliminary data.</text>
</comment>
<gene>
    <name evidence="1" type="ORF">J2S11_004411</name>
</gene>
<dbReference type="Proteomes" id="UP001235840">
    <property type="component" value="Unassembled WGS sequence"/>
</dbReference>
<reference evidence="1 2" key="1">
    <citation type="submission" date="2023-07" db="EMBL/GenBank/DDBJ databases">
        <title>Genomic Encyclopedia of Type Strains, Phase IV (KMG-IV): sequencing the most valuable type-strain genomes for metagenomic binning, comparative biology and taxonomic classification.</title>
        <authorList>
            <person name="Goeker M."/>
        </authorList>
    </citation>
    <scope>NUCLEOTIDE SEQUENCE [LARGE SCALE GENOMIC DNA]</scope>
    <source>
        <strain evidence="1 2">DSM 12751</strain>
    </source>
</reference>
<evidence type="ECO:0000313" key="2">
    <source>
        <dbReference type="Proteomes" id="UP001235840"/>
    </source>
</evidence>
<dbReference type="Pfam" id="PF06199">
    <property type="entry name" value="Phage_tail_2"/>
    <property type="match status" value="1"/>
</dbReference>
<keyword evidence="2" id="KW-1185">Reference proteome</keyword>
<name>A0ABT9W5C7_9BACI</name>
<dbReference type="Gene3D" id="4.10.410.40">
    <property type="match status" value="1"/>
</dbReference>
<evidence type="ECO:0000313" key="1">
    <source>
        <dbReference type="EMBL" id="MDQ0168449.1"/>
    </source>
</evidence>
<protein>
    <submittedName>
        <fullName evidence="1">Secreted protein</fullName>
    </submittedName>
</protein>
<proteinExistence type="predicted"/>
<dbReference type="EMBL" id="JAUSTY010000032">
    <property type="protein sequence ID" value="MDQ0168449.1"/>
    <property type="molecule type" value="Genomic_DNA"/>
</dbReference>